<dbReference type="Proteomes" id="UP001250932">
    <property type="component" value="Unassembled WGS sequence"/>
</dbReference>
<feature type="transmembrane region" description="Helical" evidence="1">
    <location>
        <begin position="317"/>
        <end position="343"/>
    </location>
</feature>
<dbReference type="PANTHER" id="PTHR30188:SF3">
    <property type="entry name" value="ABC TRANSPORTER PERMEASE"/>
    <property type="match status" value="1"/>
</dbReference>
<comment type="caution">
    <text evidence="2">The sequence shown here is derived from an EMBL/GenBank/DDBJ whole genome shotgun (WGS) entry which is preliminary data.</text>
</comment>
<dbReference type="Pfam" id="PF02405">
    <property type="entry name" value="MlaE"/>
    <property type="match status" value="1"/>
</dbReference>
<organism evidence="2 3">
    <name type="scientific">Candidatus Nitronereus thalassa</name>
    <dbReference type="NCBI Taxonomy" id="3020898"/>
    <lineage>
        <taxon>Bacteria</taxon>
        <taxon>Pseudomonadati</taxon>
        <taxon>Nitrospirota</taxon>
        <taxon>Nitrospiria</taxon>
        <taxon>Nitrospirales</taxon>
        <taxon>Nitrospiraceae</taxon>
        <taxon>Candidatus Nitronereus</taxon>
    </lineage>
</organism>
<dbReference type="InterPro" id="IPR003453">
    <property type="entry name" value="ABC_MlaE_roteobac"/>
</dbReference>
<gene>
    <name evidence="2" type="ORF">PPG34_10385</name>
</gene>
<proteinExistence type="inferred from homology"/>
<dbReference type="SUPFAM" id="SSF52091">
    <property type="entry name" value="SpoIIaa-like"/>
    <property type="match status" value="1"/>
</dbReference>
<dbReference type="InterPro" id="IPR036513">
    <property type="entry name" value="STAS_dom_sf"/>
</dbReference>
<dbReference type="RefSeq" id="WP_313833211.1">
    <property type="nucleotide sequence ID" value="NZ_JAQOUE010000001.1"/>
</dbReference>
<dbReference type="InterPro" id="IPR030802">
    <property type="entry name" value="Permease_MalE"/>
</dbReference>
<dbReference type="PANTHER" id="PTHR30188">
    <property type="entry name" value="ABC TRANSPORTER PERMEASE PROTEIN-RELATED"/>
    <property type="match status" value="1"/>
</dbReference>
<feature type="transmembrane region" description="Helical" evidence="1">
    <location>
        <begin position="363"/>
        <end position="381"/>
    </location>
</feature>
<protein>
    <submittedName>
        <fullName evidence="2">MlaE family lipid ABC transporter permease subunit</fullName>
    </submittedName>
</protein>
<evidence type="ECO:0000313" key="3">
    <source>
        <dbReference type="Proteomes" id="UP001250932"/>
    </source>
</evidence>
<accession>A0ABU3K8R5</accession>
<keyword evidence="3" id="KW-1185">Reference proteome</keyword>
<keyword evidence="1" id="KW-0472">Membrane</keyword>
<keyword evidence="1" id="KW-0812">Transmembrane</keyword>
<evidence type="ECO:0000313" key="2">
    <source>
        <dbReference type="EMBL" id="MDT7042759.1"/>
    </source>
</evidence>
<evidence type="ECO:0000256" key="1">
    <source>
        <dbReference type="RuleBase" id="RU362044"/>
    </source>
</evidence>
<sequence length="383" mass="42278">MTAPKQHISLMTKDQNAKINIGEDQTIYCEGCWTISKLADLDRRLQAFSWPTQTDLVWDGNDITAIDTGGALVLHRSLTRLQQQGHHITWRRLRAEFAELLKLVANKQEVLETAAHPPTQSWLERIGMHVWTDLHQGIHALGFLGESTIGLFGLLGSPRSIRWRVLIRNLELDGFHALPIVGLLSFLMGVVIAYQGAEQLRTFGANIFIVDLVGVSLLREIAPLVTAILVAGRSGSAYTAQIGTMNVTEELDALRTLGISPMNYLVLPRALVLVLALPLLTVYADIVGVFGGMLIAKTQLGVSFTEFIDRFEYAIALKHYVIGIIKAPVFAVIIALTGCYQGFQIRGSVDSVGQHTTISVVQSIFLVIVFDAFFSVFLSWWGI</sequence>
<keyword evidence="1" id="KW-1133">Transmembrane helix</keyword>
<dbReference type="EMBL" id="JAQOUE010000001">
    <property type="protein sequence ID" value="MDT7042759.1"/>
    <property type="molecule type" value="Genomic_DNA"/>
</dbReference>
<dbReference type="NCBIfam" id="TIGR00056">
    <property type="entry name" value="MlaE family lipid ABC transporter permease subunit"/>
    <property type="match status" value="1"/>
</dbReference>
<reference evidence="2 3" key="1">
    <citation type="journal article" date="2023" name="ISME J.">
        <title>Cultivation and genomic characterization of novel and ubiquitous marine nitrite-oxidizing bacteria from the Nitrospirales.</title>
        <authorList>
            <person name="Mueller A.J."/>
            <person name="Daebeler A."/>
            <person name="Herbold C.W."/>
            <person name="Kirkegaard R.H."/>
            <person name="Daims H."/>
        </authorList>
    </citation>
    <scope>NUCLEOTIDE SEQUENCE [LARGE SCALE GENOMIC DNA]</scope>
    <source>
        <strain evidence="2 3">EB</strain>
    </source>
</reference>
<feature type="transmembrane region" description="Helical" evidence="1">
    <location>
        <begin position="175"/>
        <end position="194"/>
    </location>
</feature>
<feature type="transmembrane region" description="Helical" evidence="1">
    <location>
        <begin position="206"/>
        <end position="231"/>
    </location>
</feature>
<feature type="transmembrane region" description="Helical" evidence="1">
    <location>
        <begin position="270"/>
        <end position="296"/>
    </location>
</feature>
<name>A0ABU3K8R5_9BACT</name>
<comment type="similarity">
    <text evidence="1">Belongs to the MlaE permease family.</text>
</comment>